<proteinExistence type="predicted"/>
<evidence type="ECO:0000313" key="2">
    <source>
        <dbReference type="Proteomes" id="UP000692954"/>
    </source>
</evidence>
<evidence type="ECO:0000313" key="1">
    <source>
        <dbReference type="EMBL" id="CAD8106745.1"/>
    </source>
</evidence>
<name>A0A8S1PU14_9CILI</name>
<organism evidence="1 2">
    <name type="scientific">Paramecium sonneborni</name>
    <dbReference type="NCBI Taxonomy" id="65129"/>
    <lineage>
        <taxon>Eukaryota</taxon>
        <taxon>Sar</taxon>
        <taxon>Alveolata</taxon>
        <taxon>Ciliophora</taxon>
        <taxon>Intramacronucleata</taxon>
        <taxon>Oligohymenophorea</taxon>
        <taxon>Peniculida</taxon>
        <taxon>Parameciidae</taxon>
        <taxon>Paramecium</taxon>
    </lineage>
</organism>
<reference evidence="1" key="1">
    <citation type="submission" date="2021-01" db="EMBL/GenBank/DDBJ databases">
        <authorList>
            <consortium name="Genoscope - CEA"/>
            <person name="William W."/>
        </authorList>
    </citation>
    <scope>NUCLEOTIDE SEQUENCE</scope>
</reference>
<accession>A0A8S1PU14</accession>
<dbReference type="Proteomes" id="UP000692954">
    <property type="component" value="Unassembled WGS sequence"/>
</dbReference>
<sequence length="105" mass="12893">MKKQDQLKSIKQDSNNNLFQYERREQDYIYKISIRNSRQNAALFNPRFLLFSINQHCKIVAVCRQFLVRIYEEDRMCWTSFTFKKGLREESIWWIFIKFLGAIQE</sequence>
<comment type="caution">
    <text evidence="1">The sequence shown here is derived from an EMBL/GenBank/DDBJ whole genome shotgun (WGS) entry which is preliminary data.</text>
</comment>
<dbReference type="AlphaFoldDB" id="A0A8S1PU14"/>
<gene>
    <name evidence="1" type="ORF">PSON_ATCC_30995.1.T0870137</name>
</gene>
<dbReference type="EMBL" id="CAJJDN010000087">
    <property type="protein sequence ID" value="CAD8106745.1"/>
    <property type="molecule type" value="Genomic_DNA"/>
</dbReference>
<keyword evidence="2" id="KW-1185">Reference proteome</keyword>
<protein>
    <submittedName>
        <fullName evidence="1">Uncharacterized protein</fullName>
    </submittedName>
</protein>